<keyword evidence="3" id="KW-0479">Metal-binding</keyword>
<dbReference type="Pfam" id="PF21803">
    <property type="entry name" value="Nab2-zf4"/>
    <property type="match status" value="1"/>
</dbReference>
<keyword evidence="5" id="KW-0863">Zinc-finger</keyword>
<dbReference type="EMBL" id="KN840447">
    <property type="protein sequence ID" value="KIP11241.1"/>
    <property type="molecule type" value="Genomic_DNA"/>
</dbReference>
<dbReference type="Gene3D" id="4.10.1000.40">
    <property type="match status" value="2"/>
</dbReference>
<dbReference type="PANTHER" id="PTHR14738:SF29">
    <property type="entry name" value="ZINC FINGER CCCH DOMAIN-CONTAINING PROTEIN 14"/>
    <property type="match status" value="1"/>
</dbReference>
<evidence type="ECO:0000256" key="4">
    <source>
        <dbReference type="ARBA" id="ARBA00022737"/>
    </source>
</evidence>
<dbReference type="GO" id="GO:0005737">
    <property type="term" value="C:cytoplasm"/>
    <property type="evidence" value="ECO:0007669"/>
    <property type="project" value="TreeGrafter"/>
</dbReference>
<dbReference type="HOGENOM" id="CLU_031482_0_0_1"/>
<evidence type="ECO:0000256" key="8">
    <source>
        <dbReference type="SAM" id="MobiDB-lite"/>
    </source>
</evidence>
<feature type="domain" description="Nab2 type CCCH zinc finger 4" evidence="9">
    <location>
        <begin position="421"/>
        <end position="442"/>
    </location>
</feature>
<evidence type="ECO:0000256" key="6">
    <source>
        <dbReference type="ARBA" id="ARBA00022833"/>
    </source>
</evidence>
<dbReference type="STRING" id="745531.A0A0C3S5G2"/>
<keyword evidence="11" id="KW-1185">Reference proteome</keyword>
<keyword evidence="6" id="KW-0862">Zinc</keyword>
<feature type="region of interest" description="Disordered" evidence="8">
    <location>
        <begin position="83"/>
        <end position="203"/>
    </location>
</feature>
<reference evidence="10 11" key="1">
    <citation type="journal article" date="2014" name="PLoS Genet.">
        <title>Analysis of the Phlebiopsis gigantea genome, transcriptome and secretome provides insight into its pioneer colonization strategies of wood.</title>
        <authorList>
            <person name="Hori C."/>
            <person name="Ishida T."/>
            <person name="Igarashi K."/>
            <person name="Samejima M."/>
            <person name="Suzuki H."/>
            <person name="Master E."/>
            <person name="Ferreira P."/>
            <person name="Ruiz-Duenas F.J."/>
            <person name="Held B."/>
            <person name="Canessa P."/>
            <person name="Larrondo L.F."/>
            <person name="Schmoll M."/>
            <person name="Druzhinina I.S."/>
            <person name="Kubicek C.P."/>
            <person name="Gaskell J.A."/>
            <person name="Kersten P."/>
            <person name="St John F."/>
            <person name="Glasner J."/>
            <person name="Sabat G."/>
            <person name="Splinter BonDurant S."/>
            <person name="Syed K."/>
            <person name="Yadav J."/>
            <person name="Mgbeahuruike A.C."/>
            <person name="Kovalchuk A."/>
            <person name="Asiegbu F.O."/>
            <person name="Lackner G."/>
            <person name="Hoffmeister D."/>
            <person name="Rencoret J."/>
            <person name="Gutierrez A."/>
            <person name="Sun H."/>
            <person name="Lindquist E."/>
            <person name="Barry K."/>
            <person name="Riley R."/>
            <person name="Grigoriev I.V."/>
            <person name="Henrissat B."/>
            <person name="Kues U."/>
            <person name="Berka R.M."/>
            <person name="Martinez A.T."/>
            <person name="Covert S.F."/>
            <person name="Blanchette R.A."/>
            <person name="Cullen D."/>
        </authorList>
    </citation>
    <scope>NUCLEOTIDE SEQUENCE [LARGE SCALE GENOMIC DNA]</scope>
    <source>
        <strain evidence="10 11">11061_1 CR5-6</strain>
    </source>
</reference>
<feature type="compositionally biased region" description="Low complexity" evidence="8">
    <location>
        <begin position="83"/>
        <end position="104"/>
    </location>
</feature>
<proteinExistence type="inferred from homology"/>
<name>A0A0C3S5G2_PHLG1</name>
<evidence type="ECO:0000259" key="9">
    <source>
        <dbReference type="Pfam" id="PF21803"/>
    </source>
</evidence>
<dbReference type="GO" id="GO:0008143">
    <property type="term" value="F:poly(A) binding"/>
    <property type="evidence" value="ECO:0007669"/>
    <property type="project" value="InterPro"/>
</dbReference>
<feature type="compositionally biased region" description="Polar residues" evidence="8">
    <location>
        <begin position="137"/>
        <end position="152"/>
    </location>
</feature>
<dbReference type="InterPro" id="IPR040366">
    <property type="entry name" value="Nab2/ZC3H14"/>
</dbReference>
<feature type="region of interest" description="Disordered" evidence="8">
    <location>
        <begin position="297"/>
        <end position="349"/>
    </location>
</feature>
<dbReference type="Gene3D" id="1.10.340.40">
    <property type="entry name" value="Nuclear abundant poly(A) RNA-bind protein 2, N-terminal domain"/>
    <property type="match status" value="1"/>
</dbReference>
<protein>
    <recommendedName>
        <fullName evidence="9">Nab2 type CCCH zinc finger 4 domain-containing protein</fullName>
    </recommendedName>
</protein>
<dbReference type="Pfam" id="PF14608">
    <property type="entry name" value="zf-CCCH_2"/>
    <property type="match status" value="3"/>
</dbReference>
<dbReference type="OrthoDB" id="438553at2759"/>
<feature type="region of interest" description="Disordered" evidence="8">
    <location>
        <begin position="596"/>
        <end position="617"/>
    </location>
</feature>
<accession>A0A0C3S5G2</accession>
<dbReference type="InterPro" id="IPR043094">
    <property type="entry name" value="Nab2/ZC3H14_N_sf"/>
</dbReference>
<evidence type="ECO:0000256" key="7">
    <source>
        <dbReference type="ARBA" id="ARBA00023242"/>
    </source>
</evidence>
<dbReference type="GO" id="GO:0008270">
    <property type="term" value="F:zinc ion binding"/>
    <property type="evidence" value="ECO:0007669"/>
    <property type="project" value="UniProtKB-KW"/>
</dbReference>
<dbReference type="GO" id="GO:0043488">
    <property type="term" value="P:regulation of mRNA stability"/>
    <property type="evidence" value="ECO:0007669"/>
    <property type="project" value="InterPro"/>
</dbReference>
<evidence type="ECO:0000256" key="3">
    <source>
        <dbReference type="ARBA" id="ARBA00022723"/>
    </source>
</evidence>
<evidence type="ECO:0000256" key="2">
    <source>
        <dbReference type="ARBA" id="ARBA00008423"/>
    </source>
</evidence>
<keyword evidence="4" id="KW-0677">Repeat</keyword>
<keyword evidence="7" id="KW-0539">Nucleus</keyword>
<evidence type="ECO:0000256" key="5">
    <source>
        <dbReference type="ARBA" id="ARBA00022771"/>
    </source>
</evidence>
<organism evidence="10 11">
    <name type="scientific">Phlebiopsis gigantea (strain 11061_1 CR5-6)</name>
    <name type="common">White-rot fungus</name>
    <name type="synonym">Peniophora gigantea</name>
    <dbReference type="NCBI Taxonomy" id="745531"/>
    <lineage>
        <taxon>Eukaryota</taxon>
        <taxon>Fungi</taxon>
        <taxon>Dikarya</taxon>
        <taxon>Basidiomycota</taxon>
        <taxon>Agaricomycotina</taxon>
        <taxon>Agaricomycetes</taxon>
        <taxon>Polyporales</taxon>
        <taxon>Phanerochaetaceae</taxon>
        <taxon>Phlebiopsis</taxon>
    </lineage>
</organism>
<comment type="subcellular location">
    <subcellularLocation>
        <location evidence="1">Nucleus</location>
    </subcellularLocation>
</comment>
<evidence type="ECO:0000313" key="10">
    <source>
        <dbReference type="EMBL" id="KIP11241.1"/>
    </source>
</evidence>
<evidence type="ECO:0000256" key="1">
    <source>
        <dbReference type="ARBA" id="ARBA00004123"/>
    </source>
</evidence>
<dbReference type="InterPro" id="IPR049017">
    <property type="entry name" value="Nab2_Znf4"/>
</dbReference>
<dbReference type="PANTHER" id="PTHR14738">
    <property type="entry name" value="ZINC FINGER CCCH DOMAIN-CONTAINING PROTEIN 14"/>
    <property type="match status" value="1"/>
</dbReference>
<evidence type="ECO:0000313" key="11">
    <source>
        <dbReference type="Proteomes" id="UP000053257"/>
    </source>
</evidence>
<gene>
    <name evidence="10" type="ORF">PHLGIDRAFT_83663</name>
</gene>
<feature type="region of interest" description="Disordered" evidence="8">
    <location>
        <begin position="363"/>
        <end position="389"/>
    </location>
</feature>
<dbReference type="Proteomes" id="UP000053257">
    <property type="component" value="Unassembled WGS sequence"/>
</dbReference>
<comment type="similarity">
    <text evidence="2">Belongs to the ZC3H14 family.</text>
</comment>
<dbReference type="AlphaFoldDB" id="A0A0C3S5G2"/>
<sequence>MAFGLTIGTERATVLQQSIQDELTKRGYSPDADPVMAEYITIMLINNKSATQISSELEDLIGSEFDSSFVDWLFAEVAKTAPEAEASAPAPSDPTSIPAPAAPTKDSPPHLPNEASRRPPSGPRAGPLYQQAIAQALPSTSPGQKRTASARSPSPGGHVHKQRRLDLPTGPRAMQRDRDANGPSGSRSLLERMGNPRNGPFVKDDIQARIDSITAQNPEMAAMMMSGVPGPFPMNGMPGMDMAALAGMANPMMLQEMMMNQMALMTQMAGAMGILNPAAMGMNGPFPMQPGMDMNAMHGMNGQGMDGRGRGGRGRGNMRGRGGGRGGHTPSQSSNAPDGAGAGHPRQDEAPAIVAPTPAIAAPAPAVAPPITPSTSQNRPALATPERPQSPTLCKFGLKCANAGCRYSHPSPVATPESGVVLSNDPCENGKNCKDKDCIKAHVSPAVLKATGEQLNPKAPVFTPAPAHPSPAPSHQSQIPCRFGAGCTRPGCTFMHPHQKTHTPVSQPCRFGTACTKAACPYQHPEGRVLPTSFHRGLSTNGGFVSVPTPETGSMSTARHNKSVTFNKPNGAQSAAELERKVKEVEEKKLQAQQAVAQAQAAAAGKKDDAKPVTISA</sequence>
<feature type="compositionally biased region" description="Polar residues" evidence="8">
    <location>
        <begin position="541"/>
        <end position="573"/>
    </location>
</feature>
<dbReference type="GO" id="GO:0005634">
    <property type="term" value="C:nucleus"/>
    <property type="evidence" value="ECO:0007669"/>
    <property type="project" value="UniProtKB-SubCell"/>
</dbReference>
<feature type="region of interest" description="Disordered" evidence="8">
    <location>
        <begin position="541"/>
        <end position="580"/>
    </location>
</feature>